<dbReference type="Gene3D" id="3.30.1360.20">
    <property type="entry name" value="Transcriptional coactivator/pterin dehydratase"/>
    <property type="match status" value="1"/>
</dbReference>
<evidence type="ECO:0000256" key="1">
    <source>
        <dbReference type="ARBA" id="ARBA00001554"/>
    </source>
</evidence>
<dbReference type="AlphaFoldDB" id="A0A1Q5QAW3"/>
<dbReference type="GeneID" id="31001802"/>
<proteinExistence type="inferred from homology"/>
<evidence type="ECO:0000256" key="4">
    <source>
        <dbReference type="ARBA" id="ARBA00023239"/>
    </source>
</evidence>
<dbReference type="InterPro" id="IPR036428">
    <property type="entry name" value="PCD_sf"/>
</dbReference>
<dbReference type="STRING" id="1441469.A0A1Q5QAW3"/>
<dbReference type="EC" id="4.2.1.96" evidence="3"/>
<name>A0A1Q5QAW3_TALAT</name>
<dbReference type="SUPFAM" id="SSF55248">
    <property type="entry name" value="PCD-like"/>
    <property type="match status" value="1"/>
</dbReference>
<comment type="catalytic activity">
    <reaction evidence="1">
        <text>(4aS,6R)-4a-hydroxy-L-erythro-5,6,7,8-tetrahydrobiopterin = (6R)-L-erythro-6,7-dihydrobiopterin + H2O</text>
        <dbReference type="Rhea" id="RHEA:11920"/>
        <dbReference type="ChEBI" id="CHEBI:15377"/>
        <dbReference type="ChEBI" id="CHEBI:15642"/>
        <dbReference type="ChEBI" id="CHEBI:43120"/>
        <dbReference type="EC" id="4.2.1.96"/>
    </reaction>
</comment>
<evidence type="ECO:0000256" key="5">
    <source>
        <dbReference type="ARBA" id="ARBA00030497"/>
    </source>
</evidence>
<accession>A0A1Q5QAW3</accession>
<dbReference type="PANTHER" id="PTHR12599:SF0">
    <property type="entry name" value="PTERIN-4-ALPHA-CARBINOLAMINE DEHYDRATASE"/>
    <property type="match status" value="1"/>
</dbReference>
<evidence type="ECO:0000256" key="2">
    <source>
        <dbReference type="ARBA" id="ARBA00006472"/>
    </source>
</evidence>
<keyword evidence="4" id="KW-0456">Lyase</keyword>
<dbReference type="GO" id="GO:0006729">
    <property type="term" value="P:tetrahydrobiopterin biosynthetic process"/>
    <property type="evidence" value="ECO:0007669"/>
    <property type="project" value="InterPro"/>
</dbReference>
<dbReference type="GO" id="GO:0008124">
    <property type="term" value="F:4-alpha-hydroxytetrahydrobiopterin dehydratase activity"/>
    <property type="evidence" value="ECO:0007669"/>
    <property type="project" value="UniProtKB-EC"/>
</dbReference>
<gene>
    <name evidence="6" type="ORF">UA08_02047</name>
</gene>
<evidence type="ECO:0000256" key="3">
    <source>
        <dbReference type="ARBA" id="ARBA00013252"/>
    </source>
</evidence>
<dbReference type="Proteomes" id="UP000214365">
    <property type="component" value="Unassembled WGS sequence"/>
</dbReference>
<dbReference type="CDD" id="cd00488">
    <property type="entry name" value="PCD_DCoH"/>
    <property type="match status" value="1"/>
</dbReference>
<sequence length="323" mass="36697">MYYESASDGCRAQNAHCLELSILGRCRVRKVSWPEASESRAPSFLRRRKQQQQQQQQQLPLLLLQLPQLPQTMSATTPTRTKITHLLQRRSLPQLSRPAFPFAFPTTCPARSRQPTRKNFASAVDRADSAEPVFPDSVNCERLSALLRSLIEQKQWTLDEDRAGVAKTYYFKTYTKCLDFTQVIGIRSKSKNHHSTITLKSGSVRVHWTTHYPRGLTDKDIEMARYCDQQAETIGTVEQSGANKSHEYARPKTEVLSVSEHMGWQADSGTARSGGQQTSSLRRTTEWLYLTRLFPLCKPYSDLFTAIEVKTSTIINHVSSGEL</sequence>
<comment type="caution">
    <text evidence="6">The sequence shown here is derived from an EMBL/GenBank/DDBJ whole genome shotgun (WGS) entry which is preliminary data.</text>
</comment>
<protein>
    <recommendedName>
        <fullName evidence="3">4a-hydroxytetrahydrobiopterin dehydratase</fullName>
        <ecNumber evidence="3">4.2.1.96</ecNumber>
    </recommendedName>
    <alternativeName>
        <fullName evidence="5">4-alpha-hydroxy-tetrahydropterin dehydratase</fullName>
    </alternativeName>
</protein>
<evidence type="ECO:0000313" key="6">
    <source>
        <dbReference type="EMBL" id="OKL63021.1"/>
    </source>
</evidence>
<dbReference type="InterPro" id="IPR001533">
    <property type="entry name" value="Pterin_deHydtase"/>
</dbReference>
<keyword evidence="7" id="KW-1185">Reference proteome</keyword>
<organism evidence="6 7">
    <name type="scientific">Talaromyces atroroseus</name>
    <dbReference type="NCBI Taxonomy" id="1441469"/>
    <lineage>
        <taxon>Eukaryota</taxon>
        <taxon>Fungi</taxon>
        <taxon>Dikarya</taxon>
        <taxon>Ascomycota</taxon>
        <taxon>Pezizomycotina</taxon>
        <taxon>Eurotiomycetes</taxon>
        <taxon>Eurotiomycetidae</taxon>
        <taxon>Eurotiales</taxon>
        <taxon>Trichocomaceae</taxon>
        <taxon>Talaromyces</taxon>
        <taxon>Talaromyces sect. Trachyspermi</taxon>
    </lineage>
</organism>
<reference evidence="6 7" key="1">
    <citation type="submission" date="2015-06" db="EMBL/GenBank/DDBJ databases">
        <title>Talaromyces atroroseus IBT 11181 draft genome.</title>
        <authorList>
            <person name="Rasmussen K.B."/>
            <person name="Rasmussen S."/>
            <person name="Petersen B."/>
            <person name="Sicheritz-Ponten T."/>
            <person name="Mortensen U.H."/>
            <person name="Thrane U."/>
        </authorList>
    </citation>
    <scope>NUCLEOTIDE SEQUENCE [LARGE SCALE GENOMIC DNA]</scope>
    <source>
        <strain evidence="6 7">IBT 11181</strain>
    </source>
</reference>
<dbReference type="OrthoDB" id="277398at2759"/>
<evidence type="ECO:0000313" key="7">
    <source>
        <dbReference type="Proteomes" id="UP000214365"/>
    </source>
</evidence>
<dbReference type="RefSeq" id="XP_020123142.1">
    <property type="nucleotide sequence ID" value="XM_020261778.1"/>
</dbReference>
<dbReference type="Pfam" id="PF01329">
    <property type="entry name" value="Pterin_4a"/>
    <property type="match status" value="1"/>
</dbReference>
<dbReference type="EMBL" id="LFMY01000002">
    <property type="protein sequence ID" value="OKL63021.1"/>
    <property type="molecule type" value="Genomic_DNA"/>
</dbReference>
<comment type="similarity">
    <text evidence="2">Belongs to the pterin-4-alpha-carbinolamine dehydratase family.</text>
</comment>
<dbReference type="PANTHER" id="PTHR12599">
    <property type="entry name" value="PTERIN-4-ALPHA-CARBINOLAMINE DEHYDRATASE"/>
    <property type="match status" value="1"/>
</dbReference>